<reference evidence="1 2" key="1">
    <citation type="submission" date="2021-01" db="EMBL/GenBank/DDBJ databases">
        <title>Whole genome shotgun sequence of Verrucosispora andamanensis NBRC 109075.</title>
        <authorList>
            <person name="Komaki H."/>
            <person name="Tamura T."/>
        </authorList>
    </citation>
    <scope>NUCLEOTIDE SEQUENCE [LARGE SCALE GENOMIC DNA]</scope>
    <source>
        <strain evidence="1 2">NBRC 109075</strain>
    </source>
</reference>
<keyword evidence="2" id="KW-1185">Reference proteome</keyword>
<comment type="caution">
    <text evidence="1">The sequence shown here is derived from an EMBL/GenBank/DDBJ whole genome shotgun (WGS) entry which is preliminary data.</text>
</comment>
<proteinExistence type="predicted"/>
<dbReference type="Proteomes" id="UP000647017">
    <property type="component" value="Unassembled WGS sequence"/>
</dbReference>
<dbReference type="EMBL" id="BOOZ01000042">
    <property type="protein sequence ID" value="GIJ12040.1"/>
    <property type="molecule type" value="Genomic_DNA"/>
</dbReference>
<evidence type="ECO:0000313" key="1">
    <source>
        <dbReference type="EMBL" id="GIJ12040.1"/>
    </source>
</evidence>
<sequence length="46" mass="5286">MAEMVVRPRDVLLMRFRPTLMDDLLAVSTANNRAGLRPVLLKDYVQ</sequence>
<organism evidence="1 2">
    <name type="scientific">Micromonospora andamanensis</name>
    <dbReference type="NCBI Taxonomy" id="1287068"/>
    <lineage>
        <taxon>Bacteria</taxon>
        <taxon>Bacillati</taxon>
        <taxon>Actinomycetota</taxon>
        <taxon>Actinomycetes</taxon>
        <taxon>Micromonosporales</taxon>
        <taxon>Micromonosporaceae</taxon>
        <taxon>Micromonospora</taxon>
    </lineage>
</organism>
<name>A0ABQ4I2A8_9ACTN</name>
<protein>
    <submittedName>
        <fullName evidence="1">Uncharacterized protein</fullName>
    </submittedName>
</protein>
<accession>A0ABQ4I2A8</accession>
<gene>
    <name evidence="1" type="ORF">Van01_52540</name>
</gene>
<evidence type="ECO:0000313" key="2">
    <source>
        <dbReference type="Proteomes" id="UP000647017"/>
    </source>
</evidence>
<dbReference type="RefSeq" id="WP_204012992.1">
    <property type="nucleotide sequence ID" value="NZ_BOOZ01000042.1"/>
</dbReference>